<dbReference type="PROSITE" id="PS50883">
    <property type="entry name" value="EAL"/>
    <property type="match status" value="1"/>
</dbReference>
<dbReference type="Pfam" id="PF00563">
    <property type="entry name" value="EAL"/>
    <property type="match status" value="1"/>
</dbReference>
<dbReference type="Proteomes" id="UP000182840">
    <property type="component" value="Chromosome"/>
</dbReference>
<evidence type="ECO:0000313" key="6">
    <source>
        <dbReference type="Proteomes" id="UP000182840"/>
    </source>
</evidence>
<evidence type="ECO:0000313" key="5">
    <source>
        <dbReference type="EMBL" id="APH73238.1"/>
    </source>
</evidence>
<gene>
    <name evidence="5" type="ORF">BSQ44_19065</name>
</gene>
<dbReference type="AlphaFoldDB" id="A0A1L3SV30"/>
<keyword evidence="2" id="KW-1133">Transmembrane helix</keyword>
<organism evidence="5 6">
    <name type="scientific">Aquibium oceanicum</name>
    <dbReference type="NCBI Taxonomy" id="1670800"/>
    <lineage>
        <taxon>Bacteria</taxon>
        <taxon>Pseudomonadati</taxon>
        <taxon>Pseudomonadota</taxon>
        <taxon>Alphaproteobacteria</taxon>
        <taxon>Hyphomicrobiales</taxon>
        <taxon>Phyllobacteriaceae</taxon>
        <taxon>Aquibium</taxon>
    </lineage>
</organism>
<feature type="signal peptide" evidence="3">
    <location>
        <begin position="1"/>
        <end position="20"/>
    </location>
</feature>
<dbReference type="Gene3D" id="3.20.20.450">
    <property type="entry name" value="EAL domain"/>
    <property type="match status" value="1"/>
</dbReference>
<dbReference type="SMART" id="SM00052">
    <property type="entry name" value="EAL"/>
    <property type="match status" value="1"/>
</dbReference>
<proteinExistence type="predicted"/>
<reference evidence="6" key="1">
    <citation type="submission" date="2016-11" db="EMBL/GenBank/DDBJ databases">
        <title>Mesorhizobium oceanicum sp. nov., isolated from deep seawater in South China Sea.</title>
        <authorList>
            <person name="Fu G.-Y."/>
        </authorList>
    </citation>
    <scope>NUCLEOTIDE SEQUENCE [LARGE SCALE GENOMIC DNA]</scope>
    <source>
        <strain evidence="6">B7</strain>
    </source>
</reference>
<dbReference type="InterPro" id="IPR035919">
    <property type="entry name" value="EAL_sf"/>
</dbReference>
<feature type="region of interest" description="Disordered" evidence="1">
    <location>
        <begin position="124"/>
        <end position="143"/>
    </location>
</feature>
<keyword evidence="6" id="KW-1185">Reference proteome</keyword>
<name>A0A1L3SV30_9HYPH</name>
<protein>
    <recommendedName>
        <fullName evidence="4">EAL domain-containing protein</fullName>
    </recommendedName>
</protein>
<feature type="domain" description="EAL" evidence="4">
    <location>
        <begin position="141"/>
        <end position="389"/>
    </location>
</feature>
<accession>A0A1L3SV30</accession>
<keyword evidence="2" id="KW-0812">Transmembrane</keyword>
<dbReference type="STRING" id="1670800.BSQ44_19065"/>
<evidence type="ECO:0000256" key="1">
    <source>
        <dbReference type="SAM" id="MobiDB-lite"/>
    </source>
</evidence>
<evidence type="ECO:0000256" key="3">
    <source>
        <dbReference type="SAM" id="SignalP"/>
    </source>
</evidence>
<sequence>MARAAFAAAFLGACVYGARAVTPEAAAAIYPSQTAILIVASLLSACALALACMAFFQAQRQAAEFTRFSRSIEIALSRLSAQVEAGNRAVEDIETWVGEELSRLSGSNSAPSEPADTMQNIVQHPSAKKSQGRKAPAPAGGGQAENALAEAVSSGALELSLQPIISIARNAAVGFDTFAHLEIDGAAEDIYRLSSTASRVDRAAFERLLVTRAAETARRRLGPRSGSMPLHCPISEALLDDETACEAVSSLISSHPALSKSIVLSLGSALLREPTPVQRERLSQLLQTGISFAAEGWDGPAGSISELRDLGVVFLKLDANRLLDREKSRRKQVSGRDLAVAGSESGLEIIATGIMTDEDAVNILDLGVDLMIGDRFSEPKRLRSTEAAA</sequence>
<evidence type="ECO:0000256" key="2">
    <source>
        <dbReference type="SAM" id="Phobius"/>
    </source>
</evidence>
<dbReference type="SUPFAM" id="SSF141868">
    <property type="entry name" value="EAL domain-like"/>
    <property type="match status" value="1"/>
</dbReference>
<dbReference type="KEGG" id="meso:BSQ44_19065"/>
<feature type="transmembrane region" description="Helical" evidence="2">
    <location>
        <begin position="36"/>
        <end position="56"/>
    </location>
</feature>
<dbReference type="EMBL" id="CP018171">
    <property type="protein sequence ID" value="APH73238.1"/>
    <property type="molecule type" value="Genomic_DNA"/>
</dbReference>
<keyword evidence="2" id="KW-0472">Membrane</keyword>
<evidence type="ECO:0000259" key="4">
    <source>
        <dbReference type="PROSITE" id="PS50883"/>
    </source>
</evidence>
<dbReference type="InterPro" id="IPR001633">
    <property type="entry name" value="EAL_dom"/>
</dbReference>
<feature type="chain" id="PRO_5009856964" description="EAL domain-containing protein" evidence="3">
    <location>
        <begin position="21"/>
        <end position="389"/>
    </location>
</feature>
<keyword evidence="3" id="KW-0732">Signal</keyword>